<proteinExistence type="predicted"/>
<evidence type="ECO:0000313" key="1">
    <source>
        <dbReference type="EMBL" id="KYN03359.1"/>
    </source>
</evidence>
<dbReference type="EMBL" id="KQ977349">
    <property type="protein sequence ID" value="KYN03359.1"/>
    <property type="molecule type" value="Genomic_DNA"/>
</dbReference>
<sequence>MGSSPSLSSWQTGSHGAGRCGCVFSSLILFPASLAPALAAFLFHPSLFHSLFAVSMCLSTQHRRWQRPAQLHNLFSVTYSLMDFQNTFRQSDESNSALYLMKYLFPQEETYPLARMDNSQTCEYNHVIRASKSNEGRARDLICR</sequence>
<organism evidence="1 2">
    <name type="scientific">Cyphomyrmex costatus</name>
    <dbReference type="NCBI Taxonomy" id="456900"/>
    <lineage>
        <taxon>Eukaryota</taxon>
        <taxon>Metazoa</taxon>
        <taxon>Ecdysozoa</taxon>
        <taxon>Arthropoda</taxon>
        <taxon>Hexapoda</taxon>
        <taxon>Insecta</taxon>
        <taxon>Pterygota</taxon>
        <taxon>Neoptera</taxon>
        <taxon>Endopterygota</taxon>
        <taxon>Hymenoptera</taxon>
        <taxon>Apocrita</taxon>
        <taxon>Aculeata</taxon>
        <taxon>Formicoidea</taxon>
        <taxon>Formicidae</taxon>
        <taxon>Myrmicinae</taxon>
        <taxon>Cyphomyrmex</taxon>
    </lineage>
</organism>
<keyword evidence="2" id="KW-1185">Reference proteome</keyword>
<gene>
    <name evidence="1" type="ORF">ALC62_05751</name>
</gene>
<dbReference type="Proteomes" id="UP000078542">
    <property type="component" value="Unassembled WGS sequence"/>
</dbReference>
<name>A0A195CT95_9HYME</name>
<protein>
    <submittedName>
        <fullName evidence="1">Uncharacterized protein</fullName>
    </submittedName>
</protein>
<dbReference type="AlphaFoldDB" id="A0A195CT95"/>
<evidence type="ECO:0000313" key="2">
    <source>
        <dbReference type="Proteomes" id="UP000078542"/>
    </source>
</evidence>
<accession>A0A195CT95</accession>
<reference evidence="1 2" key="1">
    <citation type="submission" date="2016-03" db="EMBL/GenBank/DDBJ databases">
        <title>Cyphomyrmex costatus WGS genome.</title>
        <authorList>
            <person name="Nygaard S."/>
            <person name="Hu H."/>
            <person name="Boomsma J."/>
            <person name="Zhang G."/>
        </authorList>
    </citation>
    <scope>NUCLEOTIDE SEQUENCE [LARGE SCALE GENOMIC DNA]</scope>
    <source>
        <strain evidence="1">MS0001</strain>
        <tissue evidence="1">Whole body</tissue>
    </source>
</reference>